<sequence length="253" mass="29625">MSLHCLSFAAQTNNTMETYFHLKNNLTYRLNKNQLGECTCLEALRYLKGIYTNKERFQERYLKNIASIPELHKLHSYLLNNYDSVEAFSFKEAFQIESLGFKRMVFDSINITEMINNLGATRLQVAGKQVTRKQYDHFGDSLPETNYHVIYETYTIDGRLLELKLDINLFAVKCWCTSTNKEHWLWIEEEYKDDPLAAIASTFRFHENVIPHIKELKRQGDIMLVEMKTEVNPKGKIIPLTADQYFNLLTAES</sequence>
<dbReference type="Proteomes" id="UP000198951">
    <property type="component" value="Unassembled WGS sequence"/>
</dbReference>
<dbReference type="AlphaFoldDB" id="A0A1H4DMF9"/>
<reference evidence="2" key="1">
    <citation type="submission" date="2016-10" db="EMBL/GenBank/DDBJ databases">
        <authorList>
            <person name="Varghese N."/>
            <person name="Submissions S."/>
        </authorList>
    </citation>
    <scope>NUCLEOTIDE SEQUENCE [LARGE SCALE GENOMIC DNA]</scope>
    <source>
        <strain evidence="2">DSM 22376</strain>
    </source>
</reference>
<evidence type="ECO:0000313" key="2">
    <source>
        <dbReference type="Proteomes" id="UP000198951"/>
    </source>
</evidence>
<organism evidence="1 2">
    <name type="scientific">Flavobacterium gillisiae</name>
    <dbReference type="NCBI Taxonomy" id="150146"/>
    <lineage>
        <taxon>Bacteria</taxon>
        <taxon>Pseudomonadati</taxon>
        <taxon>Bacteroidota</taxon>
        <taxon>Flavobacteriia</taxon>
        <taxon>Flavobacteriales</taxon>
        <taxon>Flavobacteriaceae</taxon>
        <taxon>Flavobacterium</taxon>
    </lineage>
</organism>
<name>A0A1H4DMF9_9FLAO</name>
<dbReference type="EMBL" id="FNRD01000008">
    <property type="protein sequence ID" value="SEA73945.1"/>
    <property type="molecule type" value="Genomic_DNA"/>
</dbReference>
<proteinExistence type="predicted"/>
<dbReference type="STRING" id="150146.SAMN05443667_1085"/>
<keyword evidence="2" id="KW-1185">Reference proteome</keyword>
<gene>
    <name evidence="1" type="ORF">SAMN05443667_1085</name>
</gene>
<protein>
    <submittedName>
        <fullName evidence="1">Uncharacterized protein</fullName>
    </submittedName>
</protein>
<accession>A0A1H4DMF9</accession>
<evidence type="ECO:0000313" key="1">
    <source>
        <dbReference type="EMBL" id="SEA73945.1"/>
    </source>
</evidence>